<evidence type="ECO:0000256" key="7">
    <source>
        <dbReference type="SAM" id="Phobius"/>
    </source>
</evidence>
<comment type="subcellular location">
    <subcellularLocation>
        <location evidence="1">Membrane</location>
        <topology evidence="1">Multi-pass membrane protein</topology>
    </subcellularLocation>
</comment>
<accession>A0A9P0PP26</accession>
<evidence type="ECO:0008006" key="10">
    <source>
        <dbReference type="Google" id="ProtNLM"/>
    </source>
</evidence>
<evidence type="ECO:0000256" key="1">
    <source>
        <dbReference type="ARBA" id="ARBA00004141"/>
    </source>
</evidence>
<dbReference type="GO" id="GO:0016020">
    <property type="term" value="C:membrane"/>
    <property type="evidence" value="ECO:0007669"/>
    <property type="project" value="UniProtKB-SubCell"/>
</dbReference>
<protein>
    <recommendedName>
        <fullName evidence="10">Cleft lip and palate associated transmembrane protein</fullName>
    </recommendedName>
</protein>
<keyword evidence="4 7" id="KW-1133">Transmembrane helix</keyword>
<dbReference type="Proteomes" id="UP001152888">
    <property type="component" value="Unassembled WGS sequence"/>
</dbReference>
<dbReference type="PANTHER" id="PTHR21347">
    <property type="entry name" value="CLEFT LIP AND PALATE ASSOCIATED TRANSMEMBRANE PROTEIN-RELATED"/>
    <property type="match status" value="1"/>
</dbReference>
<gene>
    <name evidence="8" type="ORF">ACAOBT_LOCUS18408</name>
</gene>
<feature type="transmembrane region" description="Helical" evidence="7">
    <location>
        <begin position="442"/>
        <end position="459"/>
    </location>
</feature>
<dbReference type="GO" id="GO:0012505">
    <property type="term" value="C:endomembrane system"/>
    <property type="evidence" value="ECO:0007669"/>
    <property type="project" value="TreeGrafter"/>
</dbReference>
<feature type="compositionally biased region" description="Basic and acidic residues" evidence="6">
    <location>
        <begin position="599"/>
        <end position="616"/>
    </location>
</feature>
<keyword evidence="9" id="KW-1185">Reference proteome</keyword>
<dbReference type="InterPro" id="IPR008429">
    <property type="entry name" value="CLPTM1"/>
</dbReference>
<dbReference type="Pfam" id="PF05602">
    <property type="entry name" value="CLPTM1"/>
    <property type="match status" value="1"/>
</dbReference>
<evidence type="ECO:0000313" key="8">
    <source>
        <dbReference type="EMBL" id="CAH1988322.1"/>
    </source>
</evidence>
<dbReference type="PANTHER" id="PTHR21347:SF14">
    <property type="entry name" value="LIPID SCRAMBLASE CLPTM1-RELATED"/>
    <property type="match status" value="1"/>
</dbReference>
<proteinExistence type="inferred from homology"/>
<keyword evidence="5 7" id="KW-0472">Membrane</keyword>
<sequence length="616" mass="71366">MTENDVSAANNVAAVAPGASNAVAQNGAEPQNAQQSRMNHFVEVAKSLIIRAFIMYFIFSFFRQPAPQKVNESGANVPQVAARNVFPEGTAMNLYVYLSENESVENYHPSNLFWYKEGLTYGDWTSGIYGDGSYVIEKDVPITQNMRNNGSLFLHAFLTKYGFSPDPNAKNYASYQMSSVMKQLNRYRKVKQPNTKNLLTGETEHTDLDQGKVISHWHPNFTLNLVTDQSPWTYGQVPAPLDQYLKFTDDGRLYKPVLFANDFWNMARDYKPLNETFRLRITFQPLSMIKWQLYAAQYMKQSWNLFGDNEQAHSDEEQDTMKETLLDTNPYLLGITVLVSIVHSVFEVLAFKNDIQFWNNRNTLEGLSVKSVFFGVFQSLVILLYVLDNETNTLIRVSCLVGLGIELWKIQKVVDVKFENGRLKFEDKSSYVESSTKEYDNLAFKYLSWLCFPLLFGYRRYVLYTFSTYALLYMEHKGWYSFVLDILYGYLLTFGFIMMTPQLFINYKLKSVAHLPWRMLTYKFLNTFIDDMFAFVIKMPTMYRLGCFRDDIVFLIFLYQRWIYPVDKKRMNEFGFIAEPEPTPNGAIEALKEGPSTEDTPKEDAPKQPVESKKSQ</sequence>
<evidence type="ECO:0000313" key="9">
    <source>
        <dbReference type="Proteomes" id="UP001152888"/>
    </source>
</evidence>
<evidence type="ECO:0000256" key="2">
    <source>
        <dbReference type="ARBA" id="ARBA00009310"/>
    </source>
</evidence>
<dbReference type="OrthoDB" id="378564at2759"/>
<dbReference type="AlphaFoldDB" id="A0A9P0PP26"/>
<comment type="caution">
    <text evidence="8">The sequence shown here is derived from an EMBL/GenBank/DDBJ whole genome shotgun (WGS) entry which is preliminary data.</text>
</comment>
<evidence type="ECO:0000256" key="4">
    <source>
        <dbReference type="ARBA" id="ARBA00022989"/>
    </source>
</evidence>
<evidence type="ECO:0000256" key="3">
    <source>
        <dbReference type="ARBA" id="ARBA00022692"/>
    </source>
</evidence>
<evidence type="ECO:0000256" key="6">
    <source>
        <dbReference type="SAM" id="MobiDB-lite"/>
    </source>
</evidence>
<keyword evidence="3 7" id="KW-0812">Transmembrane</keyword>
<name>A0A9P0PP26_ACAOB</name>
<comment type="similarity">
    <text evidence="2">Belongs to the CLPTM1 family.</text>
</comment>
<feature type="transmembrane region" description="Helical" evidence="7">
    <location>
        <begin position="479"/>
        <end position="499"/>
    </location>
</feature>
<feature type="region of interest" description="Disordered" evidence="6">
    <location>
        <begin position="580"/>
        <end position="616"/>
    </location>
</feature>
<reference evidence="8" key="1">
    <citation type="submission" date="2022-03" db="EMBL/GenBank/DDBJ databases">
        <authorList>
            <person name="Sayadi A."/>
        </authorList>
    </citation>
    <scope>NUCLEOTIDE SEQUENCE</scope>
</reference>
<feature type="transmembrane region" description="Helical" evidence="7">
    <location>
        <begin position="331"/>
        <end position="351"/>
    </location>
</feature>
<evidence type="ECO:0000256" key="5">
    <source>
        <dbReference type="ARBA" id="ARBA00023136"/>
    </source>
</evidence>
<organism evidence="8 9">
    <name type="scientific">Acanthoscelides obtectus</name>
    <name type="common">Bean weevil</name>
    <name type="synonym">Bruchus obtectus</name>
    <dbReference type="NCBI Taxonomy" id="200917"/>
    <lineage>
        <taxon>Eukaryota</taxon>
        <taxon>Metazoa</taxon>
        <taxon>Ecdysozoa</taxon>
        <taxon>Arthropoda</taxon>
        <taxon>Hexapoda</taxon>
        <taxon>Insecta</taxon>
        <taxon>Pterygota</taxon>
        <taxon>Neoptera</taxon>
        <taxon>Endopterygota</taxon>
        <taxon>Coleoptera</taxon>
        <taxon>Polyphaga</taxon>
        <taxon>Cucujiformia</taxon>
        <taxon>Chrysomeloidea</taxon>
        <taxon>Chrysomelidae</taxon>
        <taxon>Bruchinae</taxon>
        <taxon>Bruchini</taxon>
        <taxon>Acanthoscelides</taxon>
    </lineage>
</organism>
<dbReference type="EMBL" id="CAKOFQ010007042">
    <property type="protein sequence ID" value="CAH1988322.1"/>
    <property type="molecule type" value="Genomic_DNA"/>
</dbReference>
<feature type="transmembrane region" description="Helical" evidence="7">
    <location>
        <begin position="371"/>
        <end position="387"/>
    </location>
</feature>